<dbReference type="InterPro" id="IPR029063">
    <property type="entry name" value="SAM-dependent_MTases_sf"/>
</dbReference>
<evidence type="ECO:0000256" key="6">
    <source>
        <dbReference type="ARBA" id="ARBA00022747"/>
    </source>
</evidence>
<evidence type="ECO:0000256" key="1">
    <source>
        <dbReference type="ARBA" id="ARBA00006594"/>
    </source>
</evidence>
<dbReference type="Gene3D" id="1.20.1260.30">
    <property type="match status" value="2"/>
</dbReference>
<evidence type="ECO:0000259" key="10">
    <source>
        <dbReference type="Pfam" id="PF12161"/>
    </source>
</evidence>
<dbReference type="InterPro" id="IPR003356">
    <property type="entry name" value="DNA_methylase_A-5"/>
</dbReference>
<accession>A0A1H8HED8</accession>
<feature type="domain" description="N6 adenine-specific DNA methyltransferase N-terminal" evidence="10">
    <location>
        <begin position="10"/>
        <end position="122"/>
    </location>
</feature>
<dbReference type="Pfam" id="PF02384">
    <property type="entry name" value="N6_Mtase"/>
    <property type="match status" value="1"/>
</dbReference>
<dbReference type="GO" id="GO:0009007">
    <property type="term" value="F:site-specific DNA-methyltransferase (adenine-specific) activity"/>
    <property type="evidence" value="ECO:0007669"/>
    <property type="project" value="UniProtKB-EC"/>
</dbReference>
<sequence>MAVKKSEIYSSLWASCDALRGGMDASQYKDYVLVLLFVKYVSDKYAGDPDGLMEIPEGGSFADMVALKGDKEIGDKINVIISRLAEANDLKGVIDVADFNEEEKLGTGKEMVDRLSNLIAIFNRPELDFRNNRAEGDDILGDAYEYLMRHFATESGKSKGQFYTPSEVSRIMAKAIGISASNRPDQTIYDPTCGSGSLLLKSRDEAPAGITIYGQEKDVATRALAKMNMVLHDCPTAEIWRDNTLASPHFKNDNGGLKTFDFVVANPPFSDKAWGTGLDPVNDHYDRFDYGVPPAKNGDYAYLLHIMASLKTTGKGAVILPHGVLFRGNAESDIREKIIRKGYIKGIIGLPANLFYGTGIPACIIVIDKEHAQARTGIFMVDASKGFVKDGNKNRLRSQDLHKIVDAFTKQIEIDKYSRMVPLAEIEKHGFNLNIPRYIDSSEPEDLQDIDAHLRGGIPVRDVDGLGDFWRVLPAVRDTLFAPGDRAGYLAPLVDATGVKSAILDHPEFVTFTDSVTAVFDAWRAAHEGGLRGIAIGDKPKDLIAAISEDLLDRFKPVPLIDGYDVYQHLMTYWAEVMQDDTYVLVQDGWAAGRVIRELVKNADGKFTETPDIMLGRRKLKAELIPPALIVARFFAAEQAALDALQAKAEEAARVIEELDEEHGGEDGLLAEAKTDKGKLTAKSVKDRARDIRADKDAGDERAMLKTCAAAIDAEAAAVRAVKEAQAALDAMVVAQYAKLTEAEVKALLVEDKWLAQVRGDVAAEVDRVSQALAGRVKVLAERYATPLPELTQQLEALDARVAAHLAQMGFAL</sequence>
<evidence type="ECO:0000313" key="12">
    <source>
        <dbReference type="Proteomes" id="UP000182160"/>
    </source>
</evidence>
<evidence type="ECO:0000256" key="2">
    <source>
        <dbReference type="ARBA" id="ARBA00011900"/>
    </source>
</evidence>
<feature type="coiled-coil region" evidence="8">
    <location>
        <begin position="635"/>
        <end position="662"/>
    </location>
</feature>
<keyword evidence="3" id="KW-0489">Methyltransferase</keyword>
<protein>
    <recommendedName>
        <fullName evidence="2">site-specific DNA-methyltransferase (adenine-specific)</fullName>
        <ecNumber evidence="2">2.1.1.72</ecNumber>
    </recommendedName>
</protein>
<keyword evidence="4" id="KW-0808">Transferase</keyword>
<dbReference type="GO" id="GO:0003677">
    <property type="term" value="F:DNA binding"/>
    <property type="evidence" value="ECO:0007669"/>
    <property type="project" value="InterPro"/>
</dbReference>
<dbReference type="GO" id="GO:0009307">
    <property type="term" value="P:DNA restriction-modification system"/>
    <property type="evidence" value="ECO:0007669"/>
    <property type="project" value="UniProtKB-KW"/>
</dbReference>
<keyword evidence="5" id="KW-0949">S-adenosyl-L-methionine</keyword>
<evidence type="ECO:0000256" key="8">
    <source>
        <dbReference type="SAM" id="Coils"/>
    </source>
</evidence>
<dbReference type="GO" id="GO:0008170">
    <property type="term" value="F:N-methyltransferase activity"/>
    <property type="evidence" value="ECO:0007669"/>
    <property type="project" value="InterPro"/>
</dbReference>
<dbReference type="RefSeq" id="WP_074787931.1">
    <property type="nucleotide sequence ID" value="NZ_FOBO01000020.1"/>
</dbReference>
<evidence type="ECO:0000259" key="9">
    <source>
        <dbReference type="Pfam" id="PF02384"/>
    </source>
</evidence>
<dbReference type="InterPro" id="IPR051537">
    <property type="entry name" value="DNA_Adenine_Mtase"/>
</dbReference>
<keyword evidence="8" id="KW-0175">Coiled coil</keyword>
<dbReference type="EC" id="2.1.1.72" evidence="2"/>
<evidence type="ECO:0000256" key="3">
    <source>
        <dbReference type="ARBA" id="ARBA00022603"/>
    </source>
</evidence>
<evidence type="ECO:0000256" key="7">
    <source>
        <dbReference type="ARBA" id="ARBA00047942"/>
    </source>
</evidence>
<dbReference type="InterPro" id="IPR038333">
    <property type="entry name" value="T1MK-like_N_sf"/>
</dbReference>
<evidence type="ECO:0000313" key="11">
    <source>
        <dbReference type="EMBL" id="SEN54369.1"/>
    </source>
</evidence>
<dbReference type="PANTHER" id="PTHR42933">
    <property type="entry name" value="SLR6095 PROTEIN"/>
    <property type="match status" value="1"/>
</dbReference>
<dbReference type="PANTHER" id="PTHR42933:SF3">
    <property type="entry name" value="TYPE I RESTRICTION ENZYME MJAVIII METHYLASE SUBUNIT"/>
    <property type="match status" value="1"/>
</dbReference>
<gene>
    <name evidence="11" type="ORF">SAMN04488077_12011</name>
</gene>
<keyword evidence="6" id="KW-0680">Restriction system</keyword>
<dbReference type="Proteomes" id="UP000182160">
    <property type="component" value="Unassembled WGS sequence"/>
</dbReference>
<dbReference type="InterPro" id="IPR002052">
    <property type="entry name" value="DNA_methylase_N6_adenine_CS"/>
</dbReference>
<dbReference type="EMBL" id="FOBO01000020">
    <property type="protein sequence ID" value="SEN54369.1"/>
    <property type="molecule type" value="Genomic_DNA"/>
</dbReference>
<proteinExistence type="inferred from homology"/>
<dbReference type="PROSITE" id="PS00092">
    <property type="entry name" value="N6_MTASE"/>
    <property type="match status" value="1"/>
</dbReference>
<name>A0A1H8HED8_9RHOB</name>
<organism evidence="11 12">
    <name type="scientific">Roseovarius tolerans</name>
    <dbReference type="NCBI Taxonomy" id="74031"/>
    <lineage>
        <taxon>Bacteria</taxon>
        <taxon>Pseudomonadati</taxon>
        <taxon>Pseudomonadota</taxon>
        <taxon>Alphaproteobacteria</taxon>
        <taxon>Rhodobacterales</taxon>
        <taxon>Roseobacteraceae</taxon>
        <taxon>Roseovarius</taxon>
    </lineage>
</organism>
<dbReference type="InterPro" id="IPR022749">
    <property type="entry name" value="D12N6_MeTrfase_N"/>
</dbReference>
<feature type="domain" description="DNA methylase adenine-specific" evidence="9">
    <location>
        <begin position="137"/>
        <end position="445"/>
    </location>
</feature>
<dbReference type="Pfam" id="PF12161">
    <property type="entry name" value="HsdM_N"/>
    <property type="match status" value="1"/>
</dbReference>
<evidence type="ECO:0000256" key="4">
    <source>
        <dbReference type="ARBA" id="ARBA00022679"/>
    </source>
</evidence>
<reference evidence="11 12" key="1">
    <citation type="submission" date="2016-10" db="EMBL/GenBank/DDBJ databases">
        <authorList>
            <person name="de Groot N.N."/>
        </authorList>
    </citation>
    <scope>NUCLEOTIDE SEQUENCE [LARGE SCALE GENOMIC DNA]</scope>
    <source>
        <strain evidence="11 12">DSM 11457</strain>
    </source>
</reference>
<comment type="similarity">
    <text evidence="1">Belongs to the N(4)/N(6)-methyltransferase family.</text>
</comment>
<dbReference type="Gene3D" id="3.40.50.150">
    <property type="entry name" value="Vaccinia Virus protein VP39"/>
    <property type="match status" value="1"/>
</dbReference>
<comment type="catalytic activity">
    <reaction evidence="7">
        <text>a 2'-deoxyadenosine in DNA + S-adenosyl-L-methionine = an N(6)-methyl-2'-deoxyadenosine in DNA + S-adenosyl-L-homocysteine + H(+)</text>
        <dbReference type="Rhea" id="RHEA:15197"/>
        <dbReference type="Rhea" id="RHEA-COMP:12418"/>
        <dbReference type="Rhea" id="RHEA-COMP:12419"/>
        <dbReference type="ChEBI" id="CHEBI:15378"/>
        <dbReference type="ChEBI" id="CHEBI:57856"/>
        <dbReference type="ChEBI" id="CHEBI:59789"/>
        <dbReference type="ChEBI" id="CHEBI:90615"/>
        <dbReference type="ChEBI" id="CHEBI:90616"/>
        <dbReference type="EC" id="2.1.1.72"/>
    </reaction>
</comment>
<dbReference type="SUPFAM" id="SSF53335">
    <property type="entry name" value="S-adenosyl-L-methionine-dependent methyltransferases"/>
    <property type="match status" value="1"/>
</dbReference>
<dbReference type="AlphaFoldDB" id="A0A1H8HED8"/>
<dbReference type="PRINTS" id="PR00507">
    <property type="entry name" value="N12N6MTFRASE"/>
</dbReference>
<dbReference type="GO" id="GO:0032259">
    <property type="term" value="P:methylation"/>
    <property type="evidence" value="ECO:0007669"/>
    <property type="project" value="UniProtKB-KW"/>
</dbReference>
<evidence type="ECO:0000256" key="5">
    <source>
        <dbReference type="ARBA" id="ARBA00022691"/>
    </source>
</evidence>